<organism evidence="13 14">
    <name type="scientific">Solanum commersonii</name>
    <name type="common">Commerson's wild potato</name>
    <name type="synonym">Commerson's nightshade</name>
    <dbReference type="NCBI Taxonomy" id="4109"/>
    <lineage>
        <taxon>Eukaryota</taxon>
        <taxon>Viridiplantae</taxon>
        <taxon>Streptophyta</taxon>
        <taxon>Embryophyta</taxon>
        <taxon>Tracheophyta</taxon>
        <taxon>Spermatophyta</taxon>
        <taxon>Magnoliopsida</taxon>
        <taxon>eudicotyledons</taxon>
        <taxon>Gunneridae</taxon>
        <taxon>Pentapetalae</taxon>
        <taxon>asterids</taxon>
        <taxon>lamiids</taxon>
        <taxon>Solanales</taxon>
        <taxon>Solanaceae</taxon>
        <taxon>Solanoideae</taxon>
        <taxon>Solaneae</taxon>
        <taxon>Solanum</taxon>
    </lineage>
</organism>
<dbReference type="SUPFAM" id="SSF52058">
    <property type="entry name" value="L domain-like"/>
    <property type="match status" value="1"/>
</dbReference>
<comment type="similarity">
    <text evidence="2">Belongs to the RLP family.</text>
</comment>
<evidence type="ECO:0000256" key="9">
    <source>
        <dbReference type="ARBA" id="ARBA00023136"/>
    </source>
</evidence>
<evidence type="ECO:0000256" key="2">
    <source>
        <dbReference type="ARBA" id="ARBA00009592"/>
    </source>
</evidence>
<dbReference type="AlphaFoldDB" id="A0A9J6AX90"/>
<keyword evidence="5 12" id="KW-0812">Transmembrane</keyword>
<evidence type="ECO:0000256" key="7">
    <source>
        <dbReference type="ARBA" id="ARBA00022737"/>
    </source>
</evidence>
<keyword evidence="4" id="KW-0433">Leucine-rich repeat</keyword>
<keyword evidence="7" id="KW-0677">Repeat</keyword>
<dbReference type="GO" id="GO:0012505">
    <property type="term" value="C:endomembrane system"/>
    <property type="evidence" value="ECO:0007669"/>
    <property type="project" value="UniProtKB-SubCell"/>
</dbReference>
<dbReference type="InterPro" id="IPR001611">
    <property type="entry name" value="Leu-rich_rpt"/>
</dbReference>
<keyword evidence="10" id="KW-0325">Glycoprotein</keyword>
<evidence type="ECO:0000313" key="13">
    <source>
        <dbReference type="EMBL" id="KAG5628835.1"/>
    </source>
</evidence>
<keyword evidence="9 12" id="KW-0472">Membrane</keyword>
<evidence type="ECO:0000256" key="12">
    <source>
        <dbReference type="SAM" id="Phobius"/>
    </source>
</evidence>
<dbReference type="PANTHER" id="PTHR48062:SF52">
    <property type="entry name" value="RECEPTOR-LIKE PROTEIN 8-RELATED"/>
    <property type="match status" value="1"/>
</dbReference>
<dbReference type="PANTHER" id="PTHR48062">
    <property type="entry name" value="RECEPTOR-LIKE PROTEIN 14"/>
    <property type="match status" value="1"/>
</dbReference>
<evidence type="ECO:0000256" key="11">
    <source>
        <dbReference type="ARBA" id="ARBA00037847"/>
    </source>
</evidence>
<evidence type="ECO:0000313" key="14">
    <source>
        <dbReference type="Proteomes" id="UP000824120"/>
    </source>
</evidence>
<feature type="transmembrane region" description="Helical" evidence="12">
    <location>
        <begin position="166"/>
        <end position="190"/>
    </location>
</feature>
<evidence type="ECO:0000256" key="6">
    <source>
        <dbReference type="ARBA" id="ARBA00022729"/>
    </source>
</evidence>
<protein>
    <submittedName>
        <fullName evidence="13">Uncharacterized protein</fullName>
    </submittedName>
</protein>
<dbReference type="Pfam" id="PF13855">
    <property type="entry name" value="LRR_8"/>
    <property type="match status" value="1"/>
</dbReference>
<dbReference type="EMBL" id="JACXVP010000001">
    <property type="protein sequence ID" value="KAG5628835.1"/>
    <property type="molecule type" value="Genomic_DNA"/>
</dbReference>
<dbReference type="GO" id="GO:0005886">
    <property type="term" value="C:plasma membrane"/>
    <property type="evidence" value="ECO:0007669"/>
    <property type="project" value="UniProtKB-SubCell"/>
</dbReference>
<sequence>MKLNLISVNAAGSIPKPLWNLTNIEELFLGDNHLEGPISDFFRFGKLRWTQLESLFFSFNFLTGPIPSNVRGMQNLQRLYLSSNLLNGTIPSWIFSLPSLEWLDMSDNHFSGNIPEFKSKTLDRVVLKQNHLQGPIPKSLLNQRVPQATTSFGLDQEEEEGDSSIISWHAVLMGYGCRLVIGLSIIYIMLSTQYPAWFSRMDDSSPLHCWDENKSF</sequence>
<evidence type="ECO:0000256" key="5">
    <source>
        <dbReference type="ARBA" id="ARBA00022692"/>
    </source>
</evidence>
<comment type="caution">
    <text evidence="13">The sequence shown here is derived from an EMBL/GenBank/DDBJ whole genome shotgun (WGS) entry which is preliminary data.</text>
</comment>
<evidence type="ECO:0000256" key="3">
    <source>
        <dbReference type="ARBA" id="ARBA00022475"/>
    </source>
</evidence>
<dbReference type="Gene3D" id="3.80.10.10">
    <property type="entry name" value="Ribonuclease Inhibitor"/>
    <property type="match status" value="1"/>
</dbReference>
<name>A0A9J6AX90_SOLCO</name>
<accession>A0A9J6AX90</accession>
<evidence type="ECO:0000256" key="8">
    <source>
        <dbReference type="ARBA" id="ARBA00022989"/>
    </source>
</evidence>
<keyword evidence="8 12" id="KW-1133">Transmembrane helix</keyword>
<keyword evidence="14" id="KW-1185">Reference proteome</keyword>
<dbReference type="OrthoDB" id="676979at2759"/>
<keyword evidence="6" id="KW-0732">Signal</keyword>
<dbReference type="InterPro" id="IPR051502">
    <property type="entry name" value="RLP_Defense_Trigger"/>
</dbReference>
<evidence type="ECO:0000256" key="4">
    <source>
        <dbReference type="ARBA" id="ARBA00022614"/>
    </source>
</evidence>
<gene>
    <name evidence="13" type="ORF">H5410_000552</name>
</gene>
<dbReference type="FunFam" id="3.80.10.10:FF:000041">
    <property type="entry name" value="LRR receptor-like serine/threonine-protein kinase ERECTA"/>
    <property type="match status" value="1"/>
</dbReference>
<proteinExistence type="inferred from homology"/>
<reference evidence="13 14" key="1">
    <citation type="submission" date="2020-09" db="EMBL/GenBank/DDBJ databases">
        <title>De no assembly of potato wild relative species, Solanum commersonii.</title>
        <authorList>
            <person name="Cho K."/>
        </authorList>
    </citation>
    <scope>NUCLEOTIDE SEQUENCE [LARGE SCALE GENOMIC DNA]</scope>
    <source>
        <strain evidence="13">LZ3.2</strain>
        <tissue evidence="13">Leaf</tissue>
    </source>
</reference>
<keyword evidence="3" id="KW-1003">Cell membrane</keyword>
<comment type="subcellular location">
    <subcellularLocation>
        <location evidence="1">Cell membrane</location>
    </subcellularLocation>
    <subcellularLocation>
        <location evidence="11">Endomembrane system</location>
        <topology evidence="11">Single-pass membrane protein</topology>
    </subcellularLocation>
</comment>
<evidence type="ECO:0000256" key="1">
    <source>
        <dbReference type="ARBA" id="ARBA00004236"/>
    </source>
</evidence>
<dbReference type="Proteomes" id="UP000824120">
    <property type="component" value="Chromosome 1"/>
</dbReference>
<evidence type="ECO:0000256" key="10">
    <source>
        <dbReference type="ARBA" id="ARBA00023180"/>
    </source>
</evidence>
<dbReference type="InterPro" id="IPR032675">
    <property type="entry name" value="LRR_dom_sf"/>
</dbReference>